<reference evidence="1" key="1">
    <citation type="journal article" date="2019" name="bioRxiv">
        <title>The Genome of the Zebra Mussel, Dreissena polymorpha: A Resource for Invasive Species Research.</title>
        <authorList>
            <person name="McCartney M.A."/>
            <person name="Auch B."/>
            <person name="Kono T."/>
            <person name="Mallez S."/>
            <person name="Zhang Y."/>
            <person name="Obille A."/>
            <person name="Becker A."/>
            <person name="Abrahante J.E."/>
            <person name="Garbe J."/>
            <person name="Badalamenti J.P."/>
            <person name="Herman A."/>
            <person name="Mangelson H."/>
            <person name="Liachko I."/>
            <person name="Sullivan S."/>
            <person name="Sone E.D."/>
            <person name="Koren S."/>
            <person name="Silverstein K.A.T."/>
            <person name="Beckman K.B."/>
            <person name="Gohl D.M."/>
        </authorList>
    </citation>
    <scope>NUCLEOTIDE SEQUENCE</scope>
    <source>
        <strain evidence="1">Duluth1</strain>
        <tissue evidence="1">Whole animal</tissue>
    </source>
</reference>
<proteinExistence type="predicted"/>
<gene>
    <name evidence="1" type="ORF">DPMN_053437</name>
</gene>
<dbReference type="EMBL" id="JAIWYP010000012">
    <property type="protein sequence ID" value="KAH3727498.1"/>
    <property type="molecule type" value="Genomic_DNA"/>
</dbReference>
<comment type="caution">
    <text evidence="1">The sequence shown here is derived from an EMBL/GenBank/DDBJ whole genome shotgun (WGS) entry which is preliminary data.</text>
</comment>
<evidence type="ECO:0000313" key="2">
    <source>
        <dbReference type="Proteomes" id="UP000828390"/>
    </source>
</evidence>
<protein>
    <submittedName>
        <fullName evidence="1">Uncharacterized protein</fullName>
    </submittedName>
</protein>
<evidence type="ECO:0000313" key="1">
    <source>
        <dbReference type="EMBL" id="KAH3727498.1"/>
    </source>
</evidence>
<dbReference type="Proteomes" id="UP000828390">
    <property type="component" value="Unassembled WGS sequence"/>
</dbReference>
<name>A0A9D4HS68_DREPO</name>
<accession>A0A9D4HS68</accession>
<organism evidence="1 2">
    <name type="scientific">Dreissena polymorpha</name>
    <name type="common">Zebra mussel</name>
    <name type="synonym">Mytilus polymorpha</name>
    <dbReference type="NCBI Taxonomy" id="45954"/>
    <lineage>
        <taxon>Eukaryota</taxon>
        <taxon>Metazoa</taxon>
        <taxon>Spiralia</taxon>
        <taxon>Lophotrochozoa</taxon>
        <taxon>Mollusca</taxon>
        <taxon>Bivalvia</taxon>
        <taxon>Autobranchia</taxon>
        <taxon>Heteroconchia</taxon>
        <taxon>Euheterodonta</taxon>
        <taxon>Imparidentia</taxon>
        <taxon>Neoheterodontei</taxon>
        <taxon>Myida</taxon>
        <taxon>Dreissenoidea</taxon>
        <taxon>Dreissenidae</taxon>
        <taxon>Dreissena</taxon>
    </lineage>
</organism>
<dbReference type="PANTHER" id="PTHR47773">
    <property type="entry name" value="SI:DKEY-9I5.2-RELATED"/>
    <property type="match status" value="1"/>
</dbReference>
<sequence>MRWNEDRQIAATSTEKETVLYDARLKTATSRLSQELFNKNIFPTFQPPNKYTGELIGIEYLYSQTGKPLGAQDPVSETESDASLLDEGFEEPGAMNDDDPTIQIEDSFLPALSRERAKQFMQQNRPSQSELFGNALDAEQMKKVVQRKSQAKHKTPPTATGVCIGTVTAATVTIPVATITSSSAAATVTSSSVAATATSVMATSSELVEDQAVDSVGPDRVPGYGHVMALQSICLT</sequence>
<dbReference type="AlphaFoldDB" id="A0A9D4HS68"/>
<keyword evidence="2" id="KW-1185">Reference proteome</keyword>
<dbReference type="PANTHER" id="PTHR47773:SF1">
    <property type="entry name" value="C2H2-TYPE DOMAIN-CONTAINING PROTEIN"/>
    <property type="match status" value="1"/>
</dbReference>
<reference evidence="1" key="2">
    <citation type="submission" date="2020-11" db="EMBL/GenBank/DDBJ databases">
        <authorList>
            <person name="McCartney M.A."/>
            <person name="Auch B."/>
            <person name="Kono T."/>
            <person name="Mallez S."/>
            <person name="Becker A."/>
            <person name="Gohl D.M."/>
            <person name="Silverstein K.A.T."/>
            <person name="Koren S."/>
            <person name="Bechman K.B."/>
            <person name="Herman A."/>
            <person name="Abrahante J.E."/>
            <person name="Garbe J."/>
        </authorList>
    </citation>
    <scope>NUCLEOTIDE SEQUENCE</scope>
    <source>
        <strain evidence="1">Duluth1</strain>
        <tissue evidence="1">Whole animal</tissue>
    </source>
</reference>